<dbReference type="Pfam" id="PF07690">
    <property type="entry name" value="MFS_1"/>
    <property type="match status" value="1"/>
</dbReference>
<dbReference type="InterPro" id="IPR004752">
    <property type="entry name" value="AmpG_permease/AT-1"/>
</dbReference>
<feature type="transmembrane region" description="Helical" evidence="6">
    <location>
        <begin position="220"/>
        <end position="245"/>
    </location>
</feature>
<gene>
    <name evidence="7" type="ORF">EVA_09262</name>
</gene>
<dbReference type="Gene3D" id="1.20.1250.20">
    <property type="entry name" value="MFS general substrate transporter like domains"/>
    <property type="match status" value="1"/>
</dbReference>
<proteinExistence type="predicted"/>
<reference evidence="7" key="1">
    <citation type="journal article" date="2012" name="PLoS ONE">
        <title>Gene sets for utilization of primary and secondary nutrition supplies in the distal gut of endangered iberian lynx.</title>
        <authorList>
            <person name="Alcaide M."/>
            <person name="Messina E."/>
            <person name="Richter M."/>
            <person name="Bargiela R."/>
            <person name="Peplies J."/>
            <person name="Huws S.A."/>
            <person name="Newbold C.J."/>
            <person name="Golyshin P.N."/>
            <person name="Simon M.A."/>
            <person name="Lopez G."/>
            <person name="Yakimov M.M."/>
            <person name="Ferrer M."/>
        </authorList>
    </citation>
    <scope>NUCLEOTIDE SEQUENCE</scope>
</reference>
<dbReference type="EMBL" id="AMCI01002466">
    <property type="protein sequence ID" value="EJX02626.1"/>
    <property type="molecule type" value="Genomic_DNA"/>
</dbReference>
<accession>J9CR43</accession>
<keyword evidence="2" id="KW-0813">Transport</keyword>
<dbReference type="InterPro" id="IPR036259">
    <property type="entry name" value="MFS_trans_sf"/>
</dbReference>
<sequence>MGKHLHPQLTSGKHPLSWIPSLYFAEGIPYVIVTVVSMVMYKRMGLSNVDIALYTSWLQIPWVIKPFWSPIVDMLRTKRWWILLMQLVIGAGLAGVAFTLPASHFVQYSLALFFLLAFSSATHDIAADGFYMLELTEHEQTLYVGMRNTCYRIATIAGQGLLVSMAGFLEAYLRQPVKAWMYTFWAAAALFFALYGYHYFFMPDPEGKQQDKARNHLSLGSVFVTFFTFFQKPHILTALAFMLLFRSPEALLSKICPLFLMDPYTQGGLGLSTSEIGFGAGHCRGNGLCSGASSAV</sequence>
<dbReference type="GO" id="GO:0016020">
    <property type="term" value="C:membrane"/>
    <property type="evidence" value="ECO:0007669"/>
    <property type="project" value="UniProtKB-SubCell"/>
</dbReference>
<name>J9CR43_9ZZZZ</name>
<keyword evidence="3 6" id="KW-0812">Transmembrane</keyword>
<evidence type="ECO:0000256" key="6">
    <source>
        <dbReference type="SAM" id="Phobius"/>
    </source>
</evidence>
<dbReference type="PANTHER" id="PTHR12778">
    <property type="entry name" value="SOLUTE CARRIER FAMILY 33 ACETYL-COA TRANSPORTER -RELATED"/>
    <property type="match status" value="1"/>
</dbReference>
<keyword evidence="4 6" id="KW-1133">Transmembrane helix</keyword>
<dbReference type="PANTHER" id="PTHR12778:SF10">
    <property type="entry name" value="MAJOR FACILITATOR SUPERFAMILY DOMAIN-CONTAINING PROTEIN 3"/>
    <property type="match status" value="1"/>
</dbReference>
<keyword evidence="5 6" id="KW-0472">Membrane</keyword>
<evidence type="ECO:0000313" key="7">
    <source>
        <dbReference type="EMBL" id="EJX02626.1"/>
    </source>
</evidence>
<protein>
    <submittedName>
        <fullName evidence="7">Beta-lactamase induction signal transducer AmpG</fullName>
    </submittedName>
</protein>
<feature type="transmembrane region" description="Helical" evidence="6">
    <location>
        <begin position="153"/>
        <end position="173"/>
    </location>
</feature>
<evidence type="ECO:0000256" key="2">
    <source>
        <dbReference type="ARBA" id="ARBA00022448"/>
    </source>
</evidence>
<evidence type="ECO:0000256" key="5">
    <source>
        <dbReference type="ARBA" id="ARBA00023136"/>
    </source>
</evidence>
<organism evidence="7">
    <name type="scientific">gut metagenome</name>
    <dbReference type="NCBI Taxonomy" id="749906"/>
    <lineage>
        <taxon>unclassified sequences</taxon>
        <taxon>metagenomes</taxon>
        <taxon>organismal metagenomes</taxon>
    </lineage>
</organism>
<evidence type="ECO:0000256" key="4">
    <source>
        <dbReference type="ARBA" id="ARBA00022989"/>
    </source>
</evidence>
<dbReference type="InterPro" id="IPR011701">
    <property type="entry name" value="MFS"/>
</dbReference>
<dbReference type="SUPFAM" id="SSF103473">
    <property type="entry name" value="MFS general substrate transporter"/>
    <property type="match status" value="1"/>
</dbReference>
<comment type="subcellular location">
    <subcellularLocation>
        <location evidence="1">Membrane</location>
        <topology evidence="1">Multi-pass membrane protein</topology>
    </subcellularLocation>
</comment>
<feature type="transmembrane region" description="Helical" evidence="6">
    <location>
        <begin position="180"/>
        <end position="200"/>
    </location>
</feature>
<dbReference type="GO" id="GO:0022857">
    <property type="term" value="F:transmembrane transporter activity"/>
    <property type="evidence" value="ECO:0007669"/>
    <property type="project" value="InterPro"/>
</dbReference>
<feature type="transmembrane region" description="Helical" evidence="6">
    <location>
        <begin position="80"/>
        <end position="100"/>
    </location>
</feature>
<feature type="transmembrane region" description="Helical" evidence="6">
    <location>
        <begin position="20"/>
        <end position="39"/>
    </location>
</feature>
<evidence type="ECO:0000256" key="3">
    <source>
        <dbReference type="ARBA" id="ARBA00022692"/>
    </source>
</evidence>
<dbReference type="AlphaFoldDB" id="J9CR43"/>
<evidence type="ECO:0000256" key="1">
    <source>
        <dbReference type="ARBA" id="ARBA00004141"/>
    </source>
</evidence>
<comment type="caution">
    <text evidence="7">The sequence shown here is derived from an EMBL/GenBank/DDBJ whole genome shotgun (WGS) entry which is preliminary data.</text>
</comment>